<evidence type="ECO:0000313" key="3">
    <source>
        <dbReference type="Proteomes" id="UP001162131"/>
    </source>
</evidence>
<gene>
    <name evidence="2" type="ORF">BSTOLATCC_MIC5052</name>
</gene>
<feature type="coiled-coil region" evidence="1">
    <location>
        <begin position="116"/>
        <end position="324"/>
    </location>
</feature>
<dbReference type="EMBL" id="CAJZBQ010000005">
    <property type="protein sequence ID" value="CAG9311792.1"/>
    <property type="molecule type" value="Genomic_DNA"/>
</dbReference>
<dbReference type="Proteomes" id="UP001162131">
    <property type="component" value="Unassembled WGS sequence"/>
</dbReference>
<organism evidence="2 3">
    <name type="scientific">Blepharisma stoltei</name>
    <dbReference type="NCBI Taxonomy" id="1481888"/>
    <lineage>
        <taxon>Eukaryota</taxon>
        <taxon>Sar</taxon>
        <taxon>Alveolata</taxon>
        <taxon>Ciliophora</taxon>
        <taxon>Postciliodesmatophora</taxon>
        <taxon>Heterotrichea</taxon>
        <taxon>Heterotrichida</taxon>
        <taxon>Blepharismidae</taxon>
        <taxon>Blepharisma</taxon>
    </lineage>
</organism>
<proteinExistence type="predicted"/>
<accession>A0AAU9IC87</accession>
<comment type="caution">
    <text evidence="2">The sequence shown here is derived from an EMBL/GenBank/DDBJ whole genome shotgun (WGS) entry which is preliminary data.</text>
</comment>
<sequence length="324" mass="39135">MENNEKDEIEYDETVREEIKRILGKSHLYVCFASAKELYEYLQRKDSENEEVYAEQIINYLELLVEIEEVIKREFLKKNELIRELENSIIPIIDANHHYLATLSEEEKWKIIIDSLKELSGTIHSQQEENDNLIEKFQVLAFETNHKQEENNRKLEFTMKLLEEENRKNLKLQEEIFQLRENSGSGKEIDEGKYIELIKSLENEVFEEENKAKIFQMKNEALSNEIIKKEERINELEHELKVKNNENFEALEVYKKKNQVLNQMVKSYQDQWNYDQNIQEELNQHINKLKNDIETFKDEYERKINSQQEENEILKEIINKLQRN</sequence>
<evidence type="ECO:0008006" key="4">
    <source>
        <dbReference type="Google" id="ProtNLM"/>
    </source>
</evidence>
<name>A0AAU9IC87_9CILI</name>
<reference evidence="2" key="1">
    <citation type="submission" date="2021-09" db="EMBL/GenBank/DDBJ databases">
        <authorList>
            <consortium name="AG Swart"/>
            <person name="Singh M."/>
            <person name="Singh A."/>
            <person name="Seah K."/>
            <person name="Emmerich C."/>
        </authorList>
    </citation>
    <scope>NUCLEOTIDE SEQUENCE</scope>
    <source>
        <strain evidence="2">ATCC30299</strain>
    </source>
</reference>
<dbReference type="AlphaFoldDB" id="A0AAU9IC87"/>
<evidence type="ECO:0000256" key="1">
    <source>
        <dbReference type="SAM" id="Coils"/>
    </source>
</evidence>
<keyword evidence="1" id="KW-0175">Coiled coil</keyword>
<evidence type="ECO:0000313" key="2">
    <source>
        <dbReference type="EMBL" id="CAG9311792.1"/>
    </source>
</evidence>
<keyword evidence="3" id="KW-1185">Reference proteome</keyword>
<protein>
    <recommendedName>
        <fullName evidence="4">Viral A-type inclusion protein</fullName>
    </recommendedName>
</protein>